<evidence type="ECO:0000313" key="2">
    <source>
        <dbReference type="Proteomes" id="UP001162992"/>
    </source>
</evidence>
<accession>A0ACC2DMH0</accession>
<comment type="caution">
    <text evidence="1">The sequence shown here is derived from an EMBL/GenBank/DDBJ whole genome shotgun (WGS) entry which is preliminary data.</text>
</comment>
<dbReference type="Proteomes" id="UP001162992">
    <property type="component" value="Chromosome 5"/>
</dbReference>
<sequence length="318" mass="34693">MRSYCATICCGALLMVLFLILGADAESYVPYTPPPYYDPGPYSDVAQGDVDLFNFVLNLEYLEAELFLWSAYGYGLDQIAPQLTGGGPPPAGLEKAQLDEFTRDIVAQLGNQEVGHLSAIRATVTDAAISRPYLNLSVGVWTKIFDSAFGMNLNPPFNPYVNSLNFLLAIYAVPYVGLTGYVGANPNLVGYTSKRLLAGLLGVEAGQDAIIRSLLYEKKDERVHPYPYSVADFTNKLSELRNRLDNEGSIDDLGLTAPQTATPPVHGSILSADKRWVSFSRTPEQILSIVYSTGDPSKPGGFYPYGGNGEIARYYLQD</sequence>
<reference evidence="2" key="1">
    <citation type="journal article" date="2024" name="Proc. Natl. Acad. Sci. U.S.A.">
        <title>Extraordinary preservation of gene collinearity over three hundred million years revealed in homosporous lycophytes.</title>
        <authorList>
            <person name="Li C."/>
            <person name="Wickell D."/>
            <person name="Kuo L.Y."/>
            <person name="Chen X."/>
            <person name="Nie B."/>
            <person name="Liao X."/>
            <person name="Peng D."/>
            <person name="Ji J."/>
            <person name="Jenkins J."/>
            <person name="Williams M."/>
            <person name="Shu S."/>
            <person name="Plott C."/>
            <person name="Barry K."/>
            <person name="Rajasekar S."/>
            <person name="Grimwood J."/>
            <person name="Han X."/>
            <person name="Sun S."/>
            <person name="Hou Z."/>
            <person name="He W."/>
            <person name="Dai G."/>
            <person name="Sun C."/>
            <person name="Schmutz J."/>
            <person name="Leebens-Mack J.H."/>
            <person name="Li F.W."/>
            <person name="Wang L."/>
        </authorList>
    </citation>
    <scope>NUCLEOTIDE SEQUENCE [LARGE SCALE GENOMIC DNA]</scope>
    <source>
        <strain evidence="2">cv. PW_Plant_1</strain>
    </source>
</reference>
<evidence type="ECO:0000313" key="1">
    <source>
        <dbReference type="EMBL" id="KAJ7555368.1"/>
    </source>
</evidence>
<organism evidence="1 2">
    <name type="scientific">Diphasiastrum complanatum</name>
    <name type="common">Issler's clubmoss</name>
    <name type="synonym">Lycopodium complanatum</name>
    <dbReference type="NCBI Taxonomy" id="34168"/>
    <lineage>
        <taxon>Eukaryota</taxon>
        <taxon>Viridiplantae</taxon>
        <taxon>Streptophyta</taxon>
        <taxon>Embryophyta</taxon>
        <taxon>Tracheophyta</taxon>
        <taxon>Lycopodiopsida</taxon>
        <taxon>Lycopodiales</taxon>
        <taxon>Lycopodiaceae</taxon>
        <taxon>Lycopodioideae</taxon>
        <taxon>Diphasiastrum</taxon>
    </lineage>
</organism>
<protein>
    <submittedName>
        <fullName evidence="1">Uncharacterized protein</fullName>
    </submittedName>
</protein>
<keyword evidence="2" id="KW-1185">Reference proteome</keyword>
<proteinExistence type="predicted"/>
<name>A0ACC2DMH0_DIPCM</name>
<gene>
    <name evidence="1" type="ORF">O6H91_05G034100</name>
</gene>
<dbReference type="EMBL" id="CM055096">
    <property type="protein sequence ID" value="KAJ7555368.1"/>
    <property type="molecule type" value="Genomic_DNA"/>
</dbReference>